<dbReference type="InterPro" id="IPR002083">
    <property type="entry name" value="MATH/TRAF_dom"/>
</dbReference>
<dbReference type="Gene3D" id="2.60.210.10">
    <property type="entry name" value="Apoptosis, Tumor Necrosis Factor Receptor Associated Protein 2, Chain A"/>
    <property type="match status" value="1"/>
</dbReference>
<keyword evidence="6" id="KW-0812">Transmembrane</keyword>
<evidence type="ECO:0000259" key="7">
    <source>
        <dbReference type="PROSITE" id="PS50097"/>
    </source>
</evidence>
<dbReference type="GO" id="GO:0005634">
    <property type="term" value="C:nucleus"/>
    <property type="evidence" value="ECO:0007669"/>
    <property type="project" value="UniProtKB-SubCell"/>
</dbReference>
<dbReference type="Pfam" id="PF24570">
    <property type="entry name" value="BACK_BPM_SPOP"/>
    <property type="match status" value="1"/>
</dbReference>
<comment type="subcellular location">
    <subcellularLocation>
        <location evidence="1">Nucleus</location>
    </subcellularLocation>
</comment>
<feature type="domain" description="BTB" evidence="7">
    <location>
        <begin position="195"/>
        <end position="267"/>
    </location>
</feature>
<dbReference type="SUPFAM" id="SSF49599">
    <property type="entry name" value="TRAF domain-like"/>
    <property type="match status" value="1"/>
</dbReference>
<gene>
    <name evidence="8" type="ORF">RDWZM_004777</name>
</gene>
<dbReference type="EMBL" id="JAPWDV010000002">
    <property type="protein sequence ID" value="KAJ6218965.1"/>
    <property type="molecule type" value="Genomic_DNA"/>
</dbReference>
<keyword evidence="6" id="KW-0472">Membrane</keyword>
<keyword evidence="9" id="KW-1185">Reference proteome</keyword>
<reference evidence="8" key="1">
    <citation type="submission" date="2022-12" db="EMBL/GenBank/DDBJ databases">
        <title>Genome assemblies of Blomia tropicalis.</title>
        <authorList>
            <person name="Cui Y."/>
        </authorList>
    </citation>
    <scope>NUCLEOTIDE SEQUENCE</scope>
    <source>
        <tissue evidence="8">Adult mites</tissue>
    </source>
</reference>
<protein>
    <recommendedName>
        <fullName evidence="7">BTB domain-containing protein</fullName>
    </recommendedName>
</protein>
<evidence type="ECO:0000256" key="3">
    <source>
        <dbReference type="ARBA" id="ARBA00010846"/>
    </source>
</evidence>
<dbReference type="AlphaFoldDB" id="A0A9Q0RLY8"/>
<dbReference type="PROSITE" id="PS50097">
    <property type="entry name" value="BTB"/>
    <property type="match status" value="1"/>
</dbReference>
<dbReference type="SMART" id="SM00225">
    <property type="entry name" value="BTB"/>
    <property type="match status" value="1"/>
</dbReference>
<evidence type="ECO:0000256" key="2">
    <source>
        <dbReference type="ARBA" id="ARBA00004906"/>
    </source>
</evidence>
<dbReference type="InterPro" id="IPR011333">
    <property type="entry name" value="SKP1/BTB/POZ_sf"/>
</dbReference>
<keyword evidence="5" id="KW-0539">Nucleus</keyword>
<sequence length="651" mass="70021">MFASFVSTQSNTVNGLIGDLSRMVVREKISSTYVLTNFSNLYQRIYESSVFCPPSNETIRFFVSCSPRGTSSVWDDTHTIIHLSADPGNQPILPVKCRFALIDCNGERRFVQECYSIFIPGKKDYQRILHSCQYLISKTYLIDNCNELLPNDKLTIVCDVDWLDYDNAIPADYDQLKQQRASDNFQSLLDNGKFADVILLVSGKEFRAHRNILSCRSTTFAAMFESGPKDKPADGECSRWVITDVDNPDVFYEMLRYIYSLKTQALAQFDSQLLAAADKYNLDCLKFICEQSLRLKMSIETAANWLLLADTYNAQSLKAKCIEYITDHANEVMATDGWRATTTARPELAVQLYQDFVQKNTTGRLISNLIIFSTLIVYTFAYGGGGYGGGGGSYGGGGYGGGGYGGGRLMGGSRYGGMGMGGGQIVPAAIQTQHSIQFKEVPSTGRIEPTTVEVGAGQIPLNILFRSVSSNLNIAQVHDGASGSVQESTSDDEPHVLKHSVTKPIIQEVSFVLVCLYAILKFLLKFRFERLLHQHERLYKRFNRFKKEIVTIVARENGLMGGGVGAGMGGFGGMGLSGLGSFGLGGVGLRTTGFGAALGGGGGGAGASFGTGAGLGSGLGAGSGLGVGGGLGAGGYASASKTITKSTKASY</sequence>
<keyword evidence="6" id="KW-1133">Transmembrane helix</keyword>
<dbReference type="InterPro" id="IPR008974">
    <property type="entry name" value="TRAF-like"/>
</dbReference>
<evidence type="ECO:0000313" key="9">
    <source>
        <dbReference type="Proteomes" id="UP001142055"/>
    </source>
</evidence>
<dbReference type="PANTHER" id="PTHR24413">
    <property type="entry name" value="SPECKLE-TYPE POZ PROTEIN"/>
    <property type="match status" value="1"/>
</dbReference>
<name>A0A9Q0RLY8_BLOTA</name>
<evidence type="ECO:0000313" key="8">
    <source>
        <dbReference type="EMBL" id="KAJ6218965.1"/>
    </source>
</evidence>
<dbReference type="Pfam" id="PF00651">
    <property type="entry name" value="BTB"/>
    <property type="match status" value="1"/>
</dbReference>
<dbReference type="InterPro" id="IPR000210">
    <property type="entry name" value="BTB/POZ_dom"/>
</dbReference>
<comment type="similarity">
    <text evidence="3">Belongs to the Tdpoz family.</text>
</comment>
<accession>A0A9Q0RLY8</accession>
<evidence type="ECO:0000256" key="1">
    <source>
        <dbReference type="ARBA" id="ARBA00004123"/>
    </source>
</evidence>
<dbReference type="CDD" id="cd00121">
    <property type="entry name" value="MATH"/>
    <property type="match status" value="1"/>
</dbReference>
<proteinExistence type="inferred from homology"/>
<dbReference type="Gene3D" id="3.30.710.10">
    <property type="entry name" value="Potassium Channel Kv1.1, Chain A"/>
    <property type="match status" value="1"/>
</dbReference>
<keyword evidence="4" id="KW-0833">Ubl conjugation pathway</keyword>
<evidence type="ECO:0000256" key="6">
    <source>
        <dbReference type="SAM" id="Phobius"/>
    </source>
</evidence>
<comment type="pathway">
    <text evidence="2">Protein modification; protein ubiquitination.</text>
</comment>
<dbReference type="InterPro" id="IPR056423">
    <property type="entry name" value="BACK_BPM_SPOP"/>
</dbReference>
<organism evidence="8 9">
    <name type="scientific">Blomia tropicalis</name>
    <name type="common">Mite</name>
    <dbReference type="NCBI Taxonomy" id="40697"/>
    <lineage>
        <taxon>Eukaryota</taxon>
        <taxon>Metazoa</taxon>
        <taxon>Ecdysozoa</taxon>
        <taxon>Arthropoda</taxon>
        <taxon>Chelicerata</taxon>
        <taxon>Arachnida</taxon>
        <taxon>Acari</taxon>
        <taxon>Acariformes</taxon>
        <taxon>Sarcoptiformes</taxon>
        <taxon>Astigmata</taxon>
        <taxon>Glycyphagoidea</taxon>
        <taxon>Echimyopodidae</taxon>
        <taxon>Blomia</taxon>
    </lineage>
</organism>
<evidence type="ECO:0000256" key="4">
    <source>
        <dbReference type="ARBA" id="ARBA00022786"/>
    </source>
</evidence>
<dbReference type="Proteomes" id="UP001142055">
    <property type="component" value="Chromosome 2"/>
</dbReference>
<evidence type="ECO:0000256" key="5">
    <source>
        <dbReference type="ARBA" id="ARBA00023242"/>
    </source>
</evidence>
<comment type="caution">
    <text evidence="8">The sequence shown here is derived from an EMBL/GenBank/DDBJ whole genome shotgun (WGS) entry which is preliminary data.</text>
</comment>
<dbReference type="SUPFAM" id="SSF54695">
    <property type="entry name" value="POZ domain"/>
    <property type="match status" value="1"/>
</dbReference>
<dbReference type="Gene3D" id="1.25.40.420">
    <property type="match status" value="1"/>
</dbReference>
<feature type="transmembrane region" description="Helical" evidence="6">
    <location>
        <begin position="505"/>
        <end position="524"/>
    </location>
</feature>
<dbReference type="GO" id="GO:0030163">
    <property type="term" value="P:protein catabolic process"/>
    <property type="evidence" value="ECO:0007669"/>
    <property type="project" value="UniProtKB-ARBA"/>
</dbReference>